<dbReference type="Proteomes" id="UP000193144">
    <property type="component" value="Unassembled WGS sequence"/>
</dbReference>
<sequence length="196" mass="22999">MDVTNGDDEYNGFVGIGDYNFRELESLTSLHISSSYIFPHGGPHPDREELWSHLPPQLEKLQIDFGSFSGVFSACRLTRLIMPESDREGLNEFEPSDVNNISEEQTRWLRQCLCARKHEQLIEPPHEKAPRSEWPFPQKLRSITLRDPIPKTPHRVLRWREPDFEKDFVDAGIELDVQLTEHQVEEVQFWFPWEAD</sequence>
<accession>A0A1Y2A8D2</accession>
<dbReference type="EMBL" id="MCFA01000006">
    <property type="protein sequence ID" value="ORY18560.1"/>
    <property type="molecule type" value="Genomic_DNA"/>
</dbReference>
<dbReference type="AlphaFoldDB" id="A0A1Y2A8D2"/>
<gene>
    <name evidence="1" type="ORF">BCR34DRAFT_321269</name>
</gene>
<keyword evidence="2" id="KW-1185">Reference proteome</keyword>
<comment type="caution">
    <text evidence="1">The sequence shown here is derived from an EMBL/GenBank/DDBJ whole genome shotgun (WGS) entry which is preliminary data.</text>
</comment>
<evidence type="ECO:0000313" key="1">
    <source>
        <dbReference type="EMBL" id="ORY18560.1"/>
    </source>
</evidence>
<evidence type="ECO:0000313" key="2">
    <source>
        <dbReference type="Proteomes" id="UP000193144"/>
    </source>
</evidence>
<protein>
    <submittedName>
        <fullName evidence="1">Uncharacterized protein</fullName>
    </submittedName>
</protein>
<reference evidence="1 2" key="1">
    <citation type="submission" date="2016-07" db="EMBL/GenBank/DDBJ databases">
        <title>Pervasive Adenine N6-methylation of Active Genes in Fungi.</title>
        <authorList>
            <consortium name="DOE Joint Genome Institute"/>
            <person name="Mondo S.J."/>
            <person name="Dannebaum R.O."/>
            <person name="Kuo R.C."/>
            <person name="Labutti K."/>
            <person name="Haridas S."/>
            <person name="Kuo A."/>
            <person name="Salamov A."/>
            <person name="Ahrendt S.R."/>
            <person name="Lipzen A."/>
            <person name="Sullivan W."/>
            <person name="Andreopoulos W.B."/>
            <person name="Clum A."/>
            <person name="Lindquist E."/>
            <person name="Daum C."/>
            <person name="Ramamoorthy G.K."/>
            <person name="Gryganskyi A."/>
            <person name="Culley D."/>
            <person name="Magnuson J.K."/>
            <person name="James T.Y."/>
            <person name="O'Malley M.A."/>
            <person name="Stajich J.E."/>
            <person name="Spatafora J.W."/>
            <person name="Visel A."/>
            <person name="Grigoriev I.V."/>
        </authorList>
    </citation>
    <scope>NUCLEOTIDE SEQUENCE [LARGE SCALE GENOMIC DNA]</scope>
    <source>
        <strain evidence="1 2">CBS 115471</strain>
    </source>
</reference>
<organism evidence="1 2">
    <name type="scientific">Clohesyomyces aquaticus</name>
    <dbReference type="NCBI Taxonomy" id="1231657"/>
    <lineage>
        <taxon>Eukaryota</taxon>
        <taxon>Fungi</taxon>
        <taxon>Dikarya</taxon>
        <taxon>Ascomycota</taxon>
        <taxon>Pezizomycotina</taxon>
        <taxon>Dothideomycetes</taxon>
        <taxon>Pleosporomycetidae</taxon>
        <taxon>Pleosporales</taxon>
        <taxon>Lindgomycetaceae</taxon>
        <taxon>Clohesyomyces</taxon>
    </lineage>
</organism>
<proteinExistence type="predicted"/>
<name>A0A1Y2A8D2_9PLEO</name>